<sequence>PHLNGLENKYYIKEPRYDNVNDKYIKPNYDKFKMKSEYHENMNNYNPFYGVNDSKLVSTSDYHLEKFNENLIEPTEMFNDMIGNGIEYKTFNNGGNYLTNECQLKGTYHQNGKTNNLKSNGFVGSKIEKIAKSNQSVLDRDVANTSQSNYYFSDKDTSNINPTMTEKLIKSGANS</sequence>
<feature type="non-terminal residue" evidence="1">
    <location>
        <position position="1"/>
    </location>
</feature>
<evidence type="ECO:0000313" key="2">
    <source>
        <dbReference type="Proteomes" id="UP000078046"/>
    </source>
</evidence>
<dbReference type="Proteomes" id="UP000078046">
    <property type="component" value="Unassembled WGS sequence"/>
</dbReference>
<name>A0A177ANY4_9BILA</name>
<gene>
    <name evidence="1" type="ORF">A3Q56_08532</name>
</gene>
<comment type="caution">
    <text evidence="1">The sequence shown here is derived from an EMBL/GenBank/DDBJ whole genome shotgun (WGS) entry which is preliminary data.</text>
</comment>
<reference evidence="1 2" key="1">
    <citation type="submission" date="2016-04" db="EMBL/GenBank/DDBJ databases">
        <title>The genome of Intoshia linei affirms orthonectids as highly simplified spiralians.</title>
        <authorList>
            <person name="Mikhailov K.V."/>
            <person name="Slusarev G.S."/>
            <person name="Nikitin M.A."/>
            <person name="Logacheva M.D."/>
            <person name="Penin A."/>
            <person name="Aleoshin V."/>
            <person name="Panchin Y.V."/>
        </authorList>
    </citation>
    <scope>NUCLEOTIDE SEQUENCE [LARGE SCALE GENOMIC DNA]</scope>
    <source>
        <strain evidence="1">Intl2013</strain>
        <tissue evidence="1">Whole animal</tissue>
    </source>
</reference>
<dbReference type="AlphaFoldDB" id="A0A177ANY4"/>
<accession>A0A177ANY4</accession>
<organism evidence="1 2">
    <name type="scientific">Intoshia linei</name>
    <dbReference type="NCBI Taxonomy" id="1819745"/>
    <lineage>
        <taxon>Eukaryota</taxon>
        <taxon>Metazoa</taxon>
        <taxon>Spiralia</taxon>
        <taxon>Lophotrochozoa</taxon>
        <taxon>Mesozoa</taxon>
        <taxon>Orthonectida</taxon>
        <taxon>Rhopaluridae</taxon>
        <taxon>Intoshia</taxon>
    </lineage>
</organism>
<evidence type="ECO:0000313" key="1">
    <source>
        <dbReference type="EMBL" id="OAF63759.1"/>
    </source>
</evidence>
<protein>
    <submittedName>
        <fullName evidence="1">Uncharacterized protein</fullName>
    </submittedName>
</protein>
<keyword evidence="2" id="KW-1185">Reference proteome</keyword>
<dbReference type="EMBL" id="LWCA01002642">
    <property type="protein sequence ID" value="OAF63759.1"/>
    <property type="molecule type" value="Genomic_DNA"/>
</dbReference>
<proteinExistence type="predicted"/>